<sequence>MQYTIFAAIDIGSYELELKIYELSKARGMKELDCVRHRLELGTDTYSTGKVGPEKMEELCEVLLSFTGIMKSYGASQYRAFATSAIREAKNRIIILDYIEKRTGLHIEVLSNSEQRFLDYKSFASLENEFNRIIQKGTAIIDVGGSSVQISLFDKDSLVTTQNIRLGNLRLRERMSDIEYRYGHKEHLLEELVNSDITSFRKLYLKDRKVENIVLIGDYISQLSDSTSVSRDDFMGIYDQVLHNTASTVALKYGLPEESVSLIIPSLVIYKRCIEEFGGETVWMPGLELNDGNAYDFARKNGIIRSGHNFDEDIVAAARNMAKRYQCSKSHIRLLENAAMAIFDRTKKIHGLGARERLLLQIAVILHGCGKYISLSDVANCSYSIIMATEIIGLSHNEREIVANVVKYNTLPFAYYEDGGYNISVDEYLTVAKLAAILRVVNALDRSHRQKFTGIKVALKDKELVITVETTEDISLERGLFAEKAEFFEEVYSIRPVLRQKKSV</sequence>
<dbReference type="Gene3D" id="3.30.420.40">
    <property type="match status" value="1"/>
</dbReference>
<name>A0A9D1EW76_9FIRM</name>
<accession>A0A9D1EW76</accession>
<evidence type="ECO:0000313" key="4">
    <source>
        <dbReference type="EMBL" id="HIS32781.1"/>
    </source>
</evidence>
<reference evidence="4" key="1">
    <citation type="submission" date="2020-10" db="EMBL/GenBank/DDBJ databases">
        <authorList>
            <person name="Gilroy R."/>
        </authorList>
    </citation>
    <scope>NUCLEOTIDE SEQUENCE</scope>
    <source>
        <strain evidence="4">CHK190-19873</strain>
    </source>
</reference>
<dbReference type="PANTHER" id="PTHR30005">
    <property type="entry name" value="EXOPOLYPHOSPHATASE"/>
    <property type="match status" value="1"/>
</dbReference>
<dbReference type="GO" id="GO:0016462">
    <property type="term" value="F:pyrophosphatase activity"/>
    <property type="evidence" value="ECO:0007669"/>
    <property type="project" value="TreeGrafter"/>
</dbReference>
<comment type="caution">
    <text evidence="4">The sequence shown here is derived from an EMBL/GenBank/DDBJ whole genome shotgun (WGS) entry which is preliminary data.</text>
</comment>
<reference evidence="4" key="2">
    <citation type="journal article" date="2021" name="PeerJ">
        <title>Extensive microbial diversity within the chicken gut microbiome revealed by metagenomics and culture.</title>
        <authorList>
            <person name="Gilroy R."/>
            <person name="Ravi A."/>
            <person name="Getino M."/>
            <person name="Pursley I."/>
            <person name="Horton D.L."/>
            <person name="Alikhan N.F."/>
            <person name="Baker D."/>
            <person name="Gharbi K."/>
            <person name="Hall N."/>
            <person name="Watson M."/>
            <person name="Adriaenssens E.M."/>
            <person name="Foster-Nyarko E."/>
            <person name="Jarju S."/>
            <person name="Secka A."/>
            <person name="Antonio M."/>
            <person name="Oren A."/>
            <person name="Chaudhuri R.R."/>
            <person name="La Ragione R."/>
            <person name="Hildebrand F."/>
            <person name="Pallen M.J."/>
        </authorList>
    </citation>
    <scope>NUCLEOTIDE SEQUENCE</scope>
    <source>
        <strain evidence="4">CHK190-19873</strain>
    </source>
</reference>
<dbReference type="InterPro" id="IPR043129">
    <property type="entry name" value="ATPase_NBD"/>
</dbReference>
<organism evidence="4 5">
    <name type="scientific">Candidatus Limivivens intestinipullorum</name>
    <dbReference type="NCBI Taxonomy" id="2840858"/>
    <lineage>
        <taxon>Bacteria</taxon>
        <taxon>Bacillati</taxon>
        <taxon>Bacillota</taxon>
        <taxon>Clostridia</taxon>
        <taxon>Lachnospirales</taxon>
        <taxon>Lachnospiraceae</taxon>
        <taxon>Lachnospiraceae incertae sedis</taxon>
        <taxon>Candidatus Limivivens</taxon>
    </lineage>
</organism>
<dbReference type="Gene3D" id="1.10.3210.10">
    <property type="entry name" value="Hypothetical protein af1432"/>
    <property type="match status" value="1"/>
</dbReference>
<evidence type="ECO:0000259" key="2">
    <source>
        <dbReference type="Pfam" id="PF02541"/>
    </source>
</evidence>
<dbReference type="InterPro" id="IPR003695">
    <property type="entry name" value="Ppx_GppA_N"/>
</dbReference>
<dbReference type="EMBL" id="DVIQ01000099">
    <property type="protein sequence ID" value="HIS32781.1"/>
    <property type="molecule type" value="Genomic_DNA"/>
</dbReference>
<dbReference type="Pfam" id="PF21447">
    <property type="entry name" value="Ppx-GppA_III"/>
    <property type="match status" value="1"/>
</dbReference>
<dbReference type="CDD" id="cd24006">
    <property type="entry name" value="ASKHA_NBD_PPX_GppA"/>
    <property type="match status" value="1"/>
</dbReference>
<gene>
    <name evidence="4" type="ORF">IAB44_14735</name>
</gene>
<comment type="similarity">
    <text evidence="1">Belongs to the GppA/Ppx family.</text>
</comment>
<dbReference type="Pfam" id="PF02541">
    <property type="entry name" value="Ppx-GppA"/>
    <property type="match status" value="1"/>
</dbReference>
<dbReference type="PANTHER" id="PTHR30005:SF0">
    <property type="entry name" value="RETROGRADE REGULATION PROTEIN 2"/>
    <property type="match status" value="1"/>
</dbReference>
<evidence type="ECO:0000256" key="1">
    <source>
        <dbReference type="ARBA" id="ARBA00007125"/>
    </source>
</evidence>
<feature type="domain" description="Ppx/GppA phosphatase C-terminal" evidence="3">
    <location>
        <begin position="317"/>
        <end position="473"/>
    </location>
</feature>
<proteinExistence type="inferred from homology"/>
<protein>
    <submittedName>
        <fullName evidence="4">Exopolyphosphatase</fullName>
    </submittedName>
</protein>
<dbReference type="Gene3D" id="3.30.420.150">
    <property type="entry name" value="Exopolyphosphatase. Domain 2"/>
    <property type="match status" value="1"/>
</dbReference>
<dbReference type="AlphaFoldDB" id="A0A9D1EW76"/>
<dbReference type="InterPro" id="IPR048950">
    <property type="entry name" value="Ppx_GppA_C"/>
</dbReference>
<dbReference type="InterPro" id="IPR050273">
    <property type="entry name" value="GppA/Ppx_hydrolase"/>
</dbReference>
<evidence type="ECO:0000313" key="5">
    <source>
        <dbReference type="Proteomes" id="UP000823935"/>
    </source>
</evidence>
<dbReference type="Proteomes" id="UP000823935">
    <property type="component" value="Unassembled WGS sequence"/>
</dbReference>
<dbReference type="SUPFAM" id="SSF53067">
    <property type="entry name" value="Actin-like ATPase domain"/>
    <property type="match status" value="2"/>
</dbReference>
<feature type="domain" description="Ppx/GppA phosphatase N-terminal" evidence="2">
    <location>
        <begin position="30"/>
        <end position="208"/>
    </location>
</feature>
<dbReference type="SUPFAM" id="SSF109604">
    <property type="entry name" value="HD-domain/PDEase-like"/>
    <property type="match status" value="1"/>
</dbReference>
<evidence type="ECO:0000259" key="3">
    <source>
        <dbReference type="Pfam" id="PF21447"/>
    </source>
</evidence>